<proteinExistence type="inferred from homology"/>
<dbReference type="GO" id="GO:0005737">
    <property type="term" value="C:cytoplasm"/>
    <property type="evidence" value="ECO:0007669"/>
    <property type="project" value="UniProtKB-SubCell"/>
</dbReference>
<dbReference type="GO" id="GO:0006282">
    <property type="term" value="P:regulation of DNA repair"/>
    <property type="evidence" value="ECO:0007669"/>
    <property type="project" value="UniProtKB-UniRule"/>
</dbReference>
<accession>A0A2W5VJB5</accession>
<dbReference type="HAMAP" id="MF_01114">
    <property type="entry name" value="RecX"/>
    <property type="match status" value="1"/>
</dbReference>
<dbReference type="InterPro" id="IPR036388">
    <property type="entry name" value="WH-like_DNA-bd_sf"/>
</dbReference>
<dbReference type="InterPro" id="IPR003783">
    <property type="entry name" value="Regulatory_RecX"/>
</dbReference>
<dbReference type="Pfam" id="PF02631">
    <property type="entry name" value="RecX_HTH2"/>
    <property type="match status" value="1"/>
</dbReference>
<organism evidence="7 8">
    <name type="scientific">Archangium gephyra</name>
    <dbReference type="NCBI Taxonomy" id="48"/>
    <lineage>
        <taxon>Bacteria</taxon>
        <taxon>Pseudomonadati</taxon>
        <taxon>Myxococcota</taxon>
        <taxon>Myxococcia</taxon>
        <taxon>Myxococcales</taxon>
        <taxon>Cystobacterineae</taxon>
        <taxon>Archangiaceae</taxon>
        <taxon>Archangium</taxon>
    </lineage>
</organism>
<dbReference type="Proteomes" id="UP000249061">
    <property type="component" value="Unassembled WGS sequence"/>
</dbReference>
<keyword evidence="4 5" id="KW-0963">Cytoplasm</keyword>
<comment type="subcellular location">
    <subcellularLocation>
        <location evidence="1 5">Cytoplasm</location>
    </subcellularLocation>
</comment>
<evidence type="ECO:0000256" key="1">
    <source>
        <dbReference type="ARBA" id="ARBA00004496"/>
    </source>
</evidence>
<evidence type="ECO:0000256" key="5">
    <source>
        <dbReference type="HAMAP-Rule" id="MF_01114"/>
    </source>
</evidence>
<evidence type="ECO:0000256" key="2">
    <source>
        <dbReference type="ARBA" id="ARBA00009695"/>
    </source>
</evidence>
<evidence type="ECO:0000313" key="7">
    <source>
        <dbReference type="EMBL" id="PZR16044.1"/>
    </source>
</evidence>
<dbReference type="EMBL" id="QFQP01000004">
    <property type="protein sequence ID" value="PZR16044.1"/>
    <property type="molecule type" value="Genomic_DNA"/>
</dbReference>
<dbReference type="InterPro" id="IPR053924">
    <property type="entry name" value="RecX_HTH_2nd"/>
</dbReference>
<name>A0A2W5VJB5_9BACT</name>
<feature type="domain" description="RecX second three-helical" evidence="6">
    <location>
        <begin position="70"/>
        <end position="109"/>
    </location>
</feature>
<evidence type="ECO:0000259" key="6">
    <source>
        <dbReference type="Pfam" id="PF02631"/>
    </source>
</evidence>
<gene>
    <name evidence="5" type="primary">recX</name>
    <name evidence="7" type="ORF">DI536_07040</name>
</gene>
<dbReference type="AlphaFoldDB" id="A0A2W5VJB5"/>
<sequence length="164" mass="18301">MRAMRRLSEQSLANVALHYLRRYSASRKGLRQVLERRVKRHLREKGGDAATAAPMIDAVVARMVSAGYVDDARLAESKAGSLHRAGKSVRMVRIKLRQKGIEADVIAQVTPTDPDKELEAASTLVRKKKLGRDPERRQKDLAVLMRGGFTYDVAKRALANRADP</sequence>
<comment type="function">
    <text evidence="5">Modulates RecA activity.</text>
</comment>
<evidence type="ECO:0000256" key="4">
    <source>
        <dbReference type="ARBA" id="ARBA00022490"/>
    </source>
</evidence>
<comment type="caution">
    <text evidence="7">The sequence shown here is derived from an EMBL/GenBank/DDBJ whole genome shotgun (WGS) entry which is preliminary data.</text>
</comment>
<reference evidence="7 8" key="1">
    <citation type="submission" date="2017-08" db="EMBL/GenBank/DDBJ databases">
        <title>Infants hospitalized years apart are colonized by the same room-sourced microbial strains.</title>
        <authorList>
            <person name="Brooks B."/>
            <person name="Olm M.R."/>
            <person name="Firek B.A."/>
            <person name="Baker R."/>
            <person name="Thomas B.C."/>
            <person name="Morowitz M.J."/>
            <person name="Banfield J.F."/>
        </authorList>
    </citation>
    <scope>NUCLEOTIDE SEQUENCE [LARGE SCALE GENOMIC DNA]</scope>
    <source>
        <strain evidence="7">S2_003_000_R2_14</strain>
    </source>
</reference>
<evidence type="ECO:0000313" key="8">
    <source>
        <dbReference type="Proteomes" id="UP000249061"/>
    </source>
</evidence>
<dbReference type="Gene3D" id="1.10.10.10">
    <property type="entry name" value="Winged helix-like DNA-binding domain superfamily/Winged helix DNA-binding domain"/>
    <property type="match status" value="1"/>
</dbReference>
<comment type="similarity">
    <text evidence="2 5">Belongs to the RecX family.</text>
</comment>
<protein>
    <recommendedName>
        <fullName evidence="3 5">Regulatory protein RecX</fullName>
    </recommendedName>
</protein>
<evidence type="ECO:0000256" key="3">
    <source>
        <dbReference type="ARBA" id="ARBA00018111"/>
    </source>
</evidence>